<dbReference type="Proteomes" id="UP000649617">
    <property type="component" value="Unassembled WGS sequence"/>
</dbReference>
<name>A0A812NH81_SYMPI</name>
<accession>A0A812NH81</accession>
<evidence type="ECO:0000313" key="1">
    <source>
        <dbReference type="EMBL" id="CAE7306902.1"/>
    </source>
</evidence>
<reference evidence="1" key="1">
    <citation type="submission" date="2021-02" db="EMBL/GenBank/DDBJ databases">
        <authorList>
            <person name="Dougan E. K."/>
            <person name="Rhodes N."/>
            <person name="Thang M."/>
            <person name="Chan C."/>
        </authorList>
    </citation>
    <scope>NUCLEOTIDE SEQUENCE</scope>
</reference>
<organism evidence="1 2">
    <name type="scientific">Symbiodinium pilosum</name>
    <name type="common">Dinoflagellate</name>
    <dbReference type="NCBI Taxonomy" id="2952"/>
    <lineage>
        <taxon>Eukaryota</taxon>
        <taxon>Sar</taxon>
        <taxon>Alveolata</taxon>
        <taxon>Dinophyceae</taxon>
        <taxon>Suessiales</taxon>
        <taxon>Symbiodiniaceae</taxon>
        <taxon>Symbiodinium</taxon>
    </lineage>
</organism>
<gene>
    <name evidence="1" type="ORF">SPIL2461_LOCUS6943</name>
</gene>
<feature type="non-terminal residue" evidence="1">
    <location>
        <position position="54"/>
    </location>
</feature>
<proteinExistence type="predicted"/>
<sequence length="54" mass="6213">MVKKGDEKLRFLMRHLPGMKEVPVPKPGGKPHASYVFKHMKFPRGHTFLVQGKI</sequence>
<dbReference type="AlphaFoldDB" id="A0A812NH81"/>
<comment type="caution">
    <text evidence="1">The sequence shown here is derived from an EMBL/GenBank/DDBJ whole genome shotgun (WGS) entry which is preliminary data.</text>
</comment>
<keyword evidence="2" id="KW-1185">Reference proteome</keyword>
<evidence type="ECO:0000313" key="2">
    <source>
        <dbReference type="Proteomes" id="UP000649617"/>
    </source>
</evidence>
<protein>
    <submittedName>
        <fullName evidence="1">Uncharacterized protein</fullName>
    </submittedName>
</protein>
<dbReference type="EMBL" id="CAJNIZ010010835">
    <property type="protein sequence ID" value="CAE7306902.1"/>
    <property type="molecule type" value="Genomic_DNA"/>
</dbReference>